<comment type="caution">
    <text evidence="3">The sequence shown here is derived from an EMBL/GenBank/DDBJ whole genome shotgun (WGS) entry which is preliminary data.</text>
</comment>
<keyword evidence="2" id="KW-1133">Transmembrane helix</keyword>
<feature type="transmembrane region" description="Helical" evidence="2">
    <location>
        <begin position="255"/>
        <end position="278"/>
    </location>
</feature>
<feature type="region of interest" description="Disordered" evidence="1">
    <location>
        <begin position="345"/>
        <end position="385"/>
    </location>
</feature>
<accession>A0A4S2KU68</accession>
<dbReference type="PANTHER" id="PTHR31184:SF2">
    <property type="entry name" value="HUNTINGTIN-INTERACTING PROTEIN K"/>
    <property type="match status" value="1"/>
</dbReference>
<dbReference type="GO" id="GO:0050821">
    <property type="term" value="P:protein stabilization"/>
    <property type="evidence" value="ECO:0007669"/>
    <property type="project" value="TreeGrafter"/>
</dbReference>
<dbReference type="InterPro" id="IPR052617">
    <property type="entry name" value="Huntingtin-int_K"/>
</dbReference>
<keyword evidence="2" id="KW-0472">Membrane</keyword>
<dbReference type="GO" id="GO:0043066">
    <property type="term" value="P:negative regulation of apoptotic process"/>
    <property type="evidence" value="ECO:0007669"/>
    <property type="project" value="TreeGrafter"/>
</dbReference>
<reference evidence="3 4" key="1">
    <citation type="journal article" date="2019" name="Philos. Trans. R. Soc. Lond., B, Biol. Sci.">
        <title>Ant behaviour and brain gene expression of defending hosts depend on the ecological success of the intruding social parasite.</title>
        <authorList>
            <person name="Kaur R."/>
            <person name="Stoldt M."/>
            <person name="Jongepier E."/>
            <person name="Feldmeyer B."/>
            <person name="Menzel F."/>
            <person name="Bornberg-Bauer E."/>
            <person name="Foitzik S."/>
        </authorList>
    </citation>
    <scope>NUCLEOTIDE SEQUENCE [LARGE SCALE GENOMIC DNA]</scope>
    <source>
        <tissue evidence="3">Whole body</tissue>
    </source>
</reference>
<feature type="compositionally biased region" description="Acidic residues" evidence="1">
    <location>
        <begin position="47"/>
        <end position="56"/>
    </location>
</feature>
<protein>
    <submittedName>
        <fullName evidence="3">Uncharacterized protein</fullName>
    </submittedName>
</protein>
<dbReference type="PANTHER" id="PTHR31184">
    <property type="entry name" value="HUNTINGTIN-INTERACTING PROTEIN K FAMILY MEMBER"/>
    <property type="match status" value="1"/>
</dbReference>
<evidence type="ECO:0000256" key="1">
    <source>
        <dbReference type="SAM" id="MobiDB-lite"/>
    </source>
</evidence>
<gene>
    <name evidence="3" type="ORF">DBV15_05457</name>
</gene>
<evidence type="ECO:0000256" key="2">
    <source>
        <dbReference type="SAM" id="Phobius"/>
    </source>
</evidence>
<dbReference type="STRING" id="300112.A0A4S2KU68"/>
<organism evidence="3 4">
    <name type="scientific">Temnothorax longispinosus</name>
    <dbReference type="NCBI Taxonomy" id="300112"/>
    <lineage>
        <taxon>Eukaryota</taxon>
        <taxon>Metazoa</taxon>
        <taxon>Ecdysozoa</taxon>
        <taxon>Arthropoda</taxon>
        <taxon>Hexapoda</taxon>
        <taxon>Insecta</taxon>
        <taxon>Pterygota</taxon>
        <taxon>Neoptera</taxon>
        <taxon>Endopterygota</taxon>
        <taxon>Hymenoptera</taxon>
        <taxon>Apocrita</taxon>
        <taxon>Aculeata</taxon>
        <taxon>Formicoidea</taxon>
        <taxon>Formicidae</taxon>
        <taxon>Myrmicinae</taxon>
        <taxon>Temnothorax</taxon>
    </lineage>
</organism>
<proteinExistence type="predicted"/>
<dbReference type="AlphaFoldDB" id="A0A4S2KU68"/>
<sequence length="385" mass="42716">MSKATVSSTDSMKGSNIASGSQKCQYRQFARSVGFIFAELARTMADDDVNGDSDEVQQEKSQKKAAKYDSGAADLEKVTDYAEEKEISSSDGFSCALSIIGDRRDKEAAEKKAKEKELLKVSIKKEDVDLIVSTWLAPLGNLKPGTCETSWCLLVSDEGDGDQCDIMNSYSFLLLLGYLYFCIAVNPIENSDWVARFPEISERYASLDNCTQCDVKQDSSCSCFRYGDKCAICCYSVSCCVCADCGMCRYTQQQLILMTQIGISILFGFGIVGLIVVYCKICNRTRQVARERRRLRVVLHEERDLVTQCSTIIEGLRDRPPSYNEVIRNASPVYTSSCAPPLYSSPYNRASMQEAPPSYPGTPKPQEKSQDSDELPSSLPVAQHM</sequence>
<keyword evidence="2" id="KW-0812">Transmembrane</keyword>
<evidence type="ECO:0000313" key="4">
    <source>
        <dbReference type="Proteomes" id="UP000310200"/>
    </source>
</evidence>
<evidence type="ECO:0000313" key="3">
    <source>
        <dbReference type="EMBL" id="TGZ53126.1"/>
    </source>
</evidence>
<feature type="region of interest" description="Disordered" evidence="1">
    <location>
        <begin position="1"/>
        <end position="24"/>
    </location>
</feature>
<dbReference type="EMBL" id="QBLH01001095">
    <property type="protein sequence ID" value="TGZ53126.1"/>
    <property type="molecule type" value="Genomic_DNA"/>
</dbReference>
<keyword evidence="4" id="KW-1185">Reference proteome</keyword>
<name>A0A4S2KU68_9HYME</name>
<dbReference type="Proteomes" id="UP000310200">
    <property type="component" value="Unassembled WGS sequence"/>
</dbReference>
<feature type="region of interest" description="Disordered" evidence="1">
    <location>
        <begin position="47"/>
        <end position="71"/>
    </location>
</feature>